<gene>
    <name evidence="2" type="primary">Dgri\GH24205</name>
    <name evidence="2" type="ORF">Dgri_GH24205</name>
</gene>
<evidence type="ECO:0000313" key="3">
    <source>
        <dbReference type="Proteomes" id="UP000001070"/>
    </source>
</evidence>
<name>B4JN48_DROGR</name>
<dbReference type="Proteomes" id="UP000001070">
    <property type="component" value="Unassembled WGS sequence"/>
</dbReference>
<dbReference type="HOGENOM" id="CLU_2944097_0_0_1"/>
<dbReference type="EMBL" id="CH916371">
    <property type="protein sequence ID" value="EDV92141.1"/>
    <property type="molecule type" value="Genomic_DNA"/>
</dbReference>
<dbReference type="InParanoid" id="B4JN48"/>
<reference evidence="2 3" key="1">
    <citation type="journal article" date="2007" name="Nature">
        <title>Evolution of genes and genomes on the Drosophila phylogeny.</title>
        <authorList>
            <consortium name="Drosophila 12 Genomes Consortium"/>
            <person name="Clark A.G."/>
            <person name="Eisen M.B."/>
            <person name="Smith D.R."/>
            <person name="Bergman C.M."/>
            <person name="Oliver B."/>
            <person name="Markow T.A."/>
            <person name="Kaufman T.C."/>
            <person name="Kellis M."/>
            <person name="Gelbart W."/>
            <person name="Iyer V.N."/>
            <person name="Pollard D.A."/>
            <person name="Sackton T.B."/>
            <person name="Larracuente A.M."/>
            <person name="Singh N.D."/>
            <person name="Abad J.P."/>
            <person name="Abt D.N."/>
            <person name="Adryan B."/>
            <person name="Aguade M."/>
            <person name="Akashi H."/>
            <person name="Anderson W.W."/>
            <person name="Aquadro C.F."/>
            <person name="Ardell D.H."/>
            <person name="Arguello R."/>
            <person name="Artieri C.G."/>
            <person name="Barbash D.A."/>
            <person name="Barker D."/>
            <person name="Barsanti P."/>
            <person name="Batterham P."/>
            <person name="Batzoglou S."/>
            <person name="Begun D."/>
            <person name="Bhutkar A."/>
            <person name="Blanco E."/>
            <person name="Bosak S.A."/>
            <person name="Bradley R.K."/>
            <person name="Brand A.D."/>
            <person name="Brent M.R."/>
            <person name="Brooks A.N."/>
            <person name="Brown R.H."/>
            <person name="Butlin R.K."/>
            <person name="Caggese C."/>
            <person name="Calvi B.R."/>
            <person name="Bernardo de Carvalho A."/>
            <person name="Caspi A."/>
            <person name="Castrezana S."/>
            <person name="Celniker S.E."/>
            <person name="Chang J.L."/>
            <person name="Chapple C."/>
            <person name="Chatterji S."/>
            <person name="Chinwalla A."/>
            <person name="Civetta A."/>
            <person name="Clifton S.W."/>
            <person name="Comeron J.M."/>
            <person name="Costello J.C."/>
            <person name="Coyne J.A."/>
            <person name="Daub J."/>
            <person name="David R.G."/>
            <person name="Delcher A.L."/>
            <person name="Delehaunty K."/>
            <person name="Do C.B."/>
            <person name="Ebling H."/>
            <person name="Edwards K."/>
            <person name="Eickbush T."/>
            <person name="Evans J.D."/>
            <person name="Filipski A."/>
            <person name="Findeiss S."/>
            <person name="Freyhult E."/>
            <person name="Fulton L."/>
            <person name="Fulton R."/>
            <person name="Garcia A.C."/>
            <person name="Gardiner A."/>
            <person name="Garfield D.A."/>
            <person name="Garvin B.E."/>
            <person name="Gibson G."/>
            <person name="Gilbert D."/>
            <person name="Gnerre S."/>
            <person name="Godfrey J."/>
            <person name="Good R."/>
            <person name="Gotea V."/>
            <person name="Gravely B."/>
            <person name="Greenberg A.J."/>
            <person name="Griffiths-Jones S."/>
            <person name="Gross S."/>
            <person name="Guigo R."/>
            <person name="Gustafson E.A."/>
            <person name="Haerty W."/>
            <person name="Hahn M.W."/>
            <person name="Halligan D.L."/>
            <person name="Halpern A.L."/>
            <person name="Halter G.M."/>
            <person name="Han M.V."/>
            <person name="Heger A."/>
            <person name="Hillier L."/>
            <person name="Hinrichs A.S."/>
            <person name="Holmes I."/>
            <person name="Hoskins R.A."/>
            <person name="Hubisz M.J."/>
            <person name="Hultmark D."/>
            <person name="Huntley M.A."/>
            <person name="Jaffe D.B."/>
            <person name="Jagadeeshan S."/>
            <person name="Jeck W.R."/>
            <person name="Johnson J."/>
            <person name="Jones C.D."/>
            <person name="Jordan W.C."/>
            <person name="Karpen G.H."/>
            <person name="Kataoka E."/>
            <person name="Keightley P.D."/>
            <person name="Kheradpour P."/>
            <person name="Kirkness E.F."/>
            <person name="Koerich L.B."/>
            <person name="Kristiansen K."/>
            <person name="Kudrna D."/>
            <person name="Kulathinal R.J."/>
            <person name="Kumar S."/>
            <person name="Kwok R."/>
            <person name="Lander E."/>
            <person name="Langley C.H."/>
            <person name="Lapoint R."/>
            <person name="Lazzaro B.P."/>
            <person name="Lee S.J."/>
            <person name="Levesque L."/>
            <person name="Li R."/>
            <person name="Lin C.F."/>
            <person name="Lin M.F."/>
            <person name="Lindblad-Toh K."/>
            <person name="Llopart A."/>
            <person name="Long M."/>
            <person name="Low L."/>
            <person name="Lozovsky E."/>
            <person name="Lu J."/>
            <person name="Luo M."/>
            <person name="Machado C.A."/>
            <person name="Makalowski W."/>
            <person name="Marzo M."/>
            <person name="Matsuda M."/>
            <person name="Matzkin L."/>
            <person name="McAllister B."/>
            <person name="McBride C.S."/>
            <person name="McKernan B."/>
            <person name="McKernan K."/>
            <person name="Mendez-Lago M."/>
            <person name="Minx P."/>
            <person name="Mollenhauer M.U."/>
            <person name="Montooth K."/>
            <person name="Mount S.M."/>
            <person name="Mu X."/>
            <person name="Myers E."/>
            <person name="Negre B."/>
            <person name="Newfeld S."/>
            <person name="Nielsen R."/>
            <person name="Noor M.A."/>
            <person name="O'Grady P."/>
            <person name="Pachter L."/>
            <person name="Papaceit M."/>
            <person name="Parisi M.J."/>
            <person name="Parisi M."/>
            <person name="Parts L."/>
            <person name="Pedersen J.S."/>
            <person name="Pesole G."/>
            <person name="Phillippy A.M."/>
            <person name="Ponting C.P."/>
            <person name="Pop M."/>
            <person name="Porcelli D."/>
            <person name="Powell J.R."/>
            <person name="Prohaska S."/>
            <person name="Pruitt K."/>
            <person name="Puig M."/>
            <person name="Quesneville H."/>
            <person name="Ram K.R."/>
            <person name="Rand D."/>
            <person name="Rasmussen M.D."/>
            <person name="Reed L.K."/>
            <person name="Reenan R."/>
            <person name="Reily A."/>
            <person name="Remington K.A."/>
            <person name="Rieger T.T."/>
            <person name="Ritchie M.G."/>
            <person name="Robin C."/>
            <person name="Rogers Y.H."/>
            <person name="Rohde C."/>
            <person name="Rozas J."/>
            <person name="Rubenfield M.J."/>
            <person name="Ruiz A."/>
            <person name="Russo S."/>
            <person name="Salzberg S.L."/>
            <person name="Sanchez-Gracia A."/>
            <person name="Saranga D.J."/>
            <person name="Sato H."/>
            <person name="Schaeffer S.W."/>
            <person name="Schatz M.C."/>
            <person name="Schlenke T."/>
            <person name="Schwartz R."/>
            <person name="Segarra C."/>
            <person name="Singh R.S."/>
            <person name="Sirot L."/>
            <person name="Sirota M."/>
            <person name="Sisneros N.B."/>
            <person name="Smith C.D."/>
            <person name="Smith T.F."/>
            <person name="Spieth J."/>
            <person name="Stage D.E."/>
            <person name="Stark A."/>
            <person name="Stephan W."/>
            <person name="Strausberg R.L."/>
            <person name="Strempel S."/>
            <person name="Sturgill D."/>
            <person name="Sutton G."/>
            <person name="Sutton G.G."/>
            <person name="Tao W."/>
            <person name="Teichmann S."/>
            <person name="Tobari Y.N."/>
            <person name="Tomimura Y."/>
            <person name="Tsolas J.M."/>
            <person name="Valente V.L."/>
            <person name="Venter E."/>
            <person name="Venter J.C."/>
            <person name="Vicario S."/>
            <person name="Vieira F.G."/>
            <person name="Vilella A.J."/>
            <person name="Villasante A."/>
            <person name="Walenz B."/>
            <person name="Wang J."/>
            <person name="Wasserman M."/>
            <person name="Watts T."/>
            <person name="Wilson D."/>
            <person name="Wilson R.K."/>
            <person name="Wing R.A."/>
            <person name="Wolfner M.F."/>
            <person name="Wong A."/>
            <person name="Wong G.K."/>
            <person name="Wu C.I."/>
            <person name="Wu G."/>
            <person name="Yamamoto D."/>
            <person name="Yang H.P."/>
            <person name="Yang S.P."/>
            <person name="Yorke J.A."/>
            <person name="Yoshida K."/>
            <person name="Zdobnov E."/>
            <person name="Zhang P."/>
            <person name="Zhang Y."/>
            <person name="Zimin A.V."/>
            <person name="Baldwin J."/>
            <person name="Abdouelleil A."/>
            <person name="Abdulkadir J."/>
            <person name="Abebe A."/>
            <person name="Abera B."/>
            <person name="Abreu J."/>
            <person name="Acer S.C."/>
            <person name="Aftuck L."/>
            <person name="Alexander A."/>
            <person name="An P."/>
            <person name="Anderson E."/>
            <person name="Anderson S."/>
            <person name="Arachi H."/>
            <person name="Azer M."/>
            <person name="Bachantsang P."/>
            <person name="Barry A."/>
            <person name="Bayul T."/>
            <person name="Berlin A."/>
            <person name="Bessette D."/>
            <person name="Bloom T."/>
            <person name="Blye J."/>
            <person name="Boguslavskiy L."/>
            <person name="Bonnet C."/>
            <person name="Boukhgalter B."/>
            <person name="Bourzgui I."/>
            <person name="Brown A."/>
            <person name="Cahill P."/>
            <person name="Channer S."/>
            <person name="Cheshatsang Y."/>
            <person name="Chuda L."/>
            <person name="Citroen M."/>
            <person name="Collymore A."/>
            <person name="Cooke P."/>
            <person name="Costello M."/>
            <person name="D'Aco K."/>
            <person name="Daza R."/>
            <person name="De Haan G."/>
            <person name="DeGray S."/>
            <person name="DeMaso C."/>
            <person name="Dhargay N."/>
            <person name="Dooley K."/>
            <person name="Dooley E."/>
            <person name="Doricent M."/>
            <person name="Dorje P."/>
            <person name="Dorjee K."/>
            <person name="Dupes A."/>
            <person name="Elong R."/>
            <person name="Falk J."/>
            <person name="Farina A."/>
            <person name="Faro S."/>
            <person name="Ferguson D."/>
            <person name="Fisher S."/>
            <person name="Foley C.D."/>
            <person name="Franke A."/>
            <person name="Friedrich D."/>
            <person name="Gadbois L."/>
            <person name="Gearin G."/>
            <person name="Gearin C.R."/>
            <person name="Giannoukos G."/>
            <person name="Goode T."/>
            <person name="Graham J."/>
            <person name="Grandbois E."/>
            <person name="Grewal S."/>
            <person name="Gyaltsen K."/>
            <person name="Hafez N."/>
            <person name="Hagos B."/>
            <person name="Hall J."/>
            <person name="Henson C."/>
            <person name="Hollinger A."/>
            <person name="Honan T."/>
            <person name="Huard M.D."/>
            <person name="Hughes L."/>
            <person name="Hurhula B."/>
            <person name="Husby M.E."/>
            <person name="Kamat A."/>
            <person name="Kanga B."/>
            <person name="Kashin S."/>
            <person name="Khazanovich D."/>
            <person name="Kisner P."/>
            <person name="Lance K."/>
            <person name="Lara M."/>
            <person name="Lee W."/>
            <person name="Lennon N."/>
            <person name="Letendre F."/>
            <person name="LeVine R."/>
            <person name="Lipovsky A."/>
            <person name="Liu X."/>
            <person name="Liu J."/>
            <person name="Liu S."/>
            <person name="Lokyitsang T."/>
            <person name="Lokyitsang Y."/>
            <person name="Lubonja R."/>
            <person name="Lui A."/>
            <person name="MacDonald P."/>
            <person name="Magnisalis V."/>
            <person name="Maru K."/>
            <person name="Matthews C."/>
            <person name="McCusker W."/>
            <person name="McDonough S."/>
            <person name="Mehta T."/>
            <person name="Meldrim J."/>
            <person name="Meneus L."/>
            <person name="Mihai O."/>
            <person name="Mihalev A."/>
            <person name="Mihova T."/>
            <person name="Mittelman R."/>
            <person name="Mlenga V."/>
            <person name="Montmayeur A."/>
            <person name="Mulrain L."/>
            <person name="Navidi A."/>
            <person name="Naylor J."/>
            <person name="Negash T."/>
            <person name="Nguyen T."/>
            <person name="Nguyen N."/>
            <person name="Nicol R."/>
            <person name="Norbu C."/>
            <person name="Norbu N."/>
            <person name="Novod N."/>
            <person name="O'Neill B."/>
            <person name="Osman S."/>
            <person name="Markiewicz E."/>
            <person name="Oyono O.L."/>
            <person name="Patti C."/>
            <person name="Phunkhang P."/>
            <person name="Pierre F."/>
            <person name="Priest M."/>
            <person name="Raghuraman S."/>
            <person name="Rege F."/>
            <person name="Reyes R."/>
            <person name="Rise C."/>
            <person name="Rogov P."/>
            <person name="Ross K."/>
            <person name="Ryan E."/>
            <person name="Settipalli S."/>
            <person name="Shea T."/>
            <person name="Sherpa N."/>
            <person name="Shi L."/>
            <person name="Shih D."/>
            <person name="Sparrow T."/>
            <person name="Spaulding J."/>
            <person name="Stalker J."/>
            <person name="Stange-Thomann N."/>
            <person name="Stavropoulos S."/>
            <person name="Stone C."/>
            <person name="Strader C."/>
            <person name="Tesfaye S."/>
            <person name="Thomson T."/>
            <person name="Thoulutsang Y."/>
            <person name="Thoulutsang D."/>
            <person name="Topham K."/>
            <person name="Topping I."/>
            <person name="Tsamla T."/>
            <person name="Vassiliev H."/>
            <person name="Vo A."/>
            <person name="Wangchuk T."/>
            <person name="Wangdi T."/>
            <person name="Weiand M."/>
            <person name="Wilkinson J."/>
            <person name="Wilson A."/>
            <person name="Yadav S."/>
            <person name="Young G."/>
            <person name="Yu Q."/>
            <person name="Zembek L."/>
            <person name="Zhong D."/>
            <person name="Zimmer A."/>
            <person name="Zwirko Z."/>
            <person name="Jaffe D.B."/>
            <person name="Alvarez P."/>
            <person name="Brockman W."/>
            <person name="Butler J."/>
            <person name="Chin C."/>
            <person name="Gnerre S."/>
            <person name="Grabherr M."/>
            <person name="Kleber M."/>
            <person name="Mauceli E."/>
            <person name="MacCallum I."/>
        </authorList>
    </citation>
    <scope>NUCLEOTIDE SEQUENCE [LARGE SCALE GENOMIC DNA]</scope>
    <source>
        <strain evidence="3">Tucson 15287-2541.00</strain>
    </source>
</reference>
<protein>
    <submittedName>
        <fullName evidence="2">GH24205</fullName>
    </submittedName>
</protein>
<proteinExistence type="predicted"/>
<feature type="compositionally biased region" description="Basic and acidic residues" evidence="1">
    <location>
        <begin position="44"/>
        <end position="60"/>
    </location>
</feature>
<organism evidence="3">
    <name type="scientific">Drosophila grimshawi</name>
    <name type="common">Hawaiian fruit fly</name>
    <name type="synonym">Idiomyia grimshawi</name>
    <dbReference type="NCBI Taxonomy" id="7222"/>
    <lineage>
        <taxon>Eukaryota</taxon>
        <taxon>Metazoa</taxon>
        <taxon>Ecdysozoa</taxon>
        <taxon>Arthropoda</taxon>
        <taxon>Hexapoda</taxon>
        <taxon>Insecta</taxon>
        <taxon>Pterygota</taxon>
        <taxon>Neoptera</taxon>
        <taxon>Endopterygota</taxon>
        <taxon>Diptera</taxon>
        <taxon>Brachycera</taxon>
        <taxon>Muscomorpha</taxon>
        <taxon>Ephydroidea</taxon>
        <taxon>Drosophilidae</taxon>
        <taxon>Drosophila</taxon>
        <taxon>Hawaiian Drosophila</taxon>
    </lineage>
</organism>
<evidence type="ECO:0000313" key="2">
    <source>
        <dbReference type="EMBL" id="EDV92141.1"/>
    </source>
</evidence>
<feature type="region of interest" description="Disordered" evidence="1">
    <location>
        <begin position="30"/>
        <end position="60"/>
    </location>
</feature>
<feature type="compositionally biased region" description="Polar residues" evidence="1">
    <location>
        <begin position="30"/>
        <end position="42"/>
    </location>
</feature>
<accession>B4JN48</accession>
<evidence type="ECO:0000256" key="1">
    <source>
        <dbReference type="SAM" id="MobiDB-lite"/>
    </source>
</evidence>
<dbReference type="AlphaFoldDB" id="B4JN48"/>
<sequence length="60" mass="6795">MQNADCRTSNVECRINAEQQVLIKNNGEVTAASTEPQIQRSTVVHREEDEHSRVRDSKSV</sequence>
<keyword evidence="3" id="KW-1185">Reference proteome</keyword>